<reference evidence="7 8" key="1">
    <citation type="submission" date="2016-10" db="EMBL/GenBank/DDBJ databases">
        <title>Complete Genome Sequence of the Nonylphenol-Degrading Bacterium Sphingobium cloacae JCM 10874T.</title>
        <authorList>
            <person name="Ootsuka M."/>
            <person name="Nishizawa T."/>
            <person name="Ohta H."/>
        </authorList>
    </citation>
    <scope>NUCLEOTIDE SEQUENCE [LARGE SCALE GENOMIC DNA]</scope>
    <source>
        <strain evidence="7 8">JCM 10874</strain>
    </source>
</reference>
<keyword evidence="3" id="KW-0238">DNA-binding</keyword>
<dbReference type="AlphaFoldDB" id="A0A1E1F1K1"/>
<dbReference type="SUPFAM" id="SSF46689">
    <property type="entry name" value="Homeodomain-like"/>
    <property type="match status" value="1"/>
</dbReference>
<dbReference type="InterPro" id="IPR018062">
    <property type="entry name" value="HTH_AraC-typ_CS"/>
</dbReference>
<dbReference type="InterPro" id="IPR020449">
    <property type="entry name" value="Tscrpt_reg_AraC-type_HTH"/>
</dbReference>
<dbReference type="GO" id="GO:0003700">
    <property type="term" value="F:DNA-binding transcription factor activity"/>
    <property type="evidence" value="ECO:0007669"/>
    <property type="project" value="InterPro"/>
</dbReference>
<dbReference type="InterPro" id="IPR003313">
    <property type="entry name" value="AraC-bd"/>
</dbReference>
<dbReference type="Pfam" id="PF12833">
    <property type="entry name" value="HTH_18"/>
    <property type="match status" value="1"/>
</dbReference>
<dbReference type="PANTHER" id="PTHR11019:SF159">
    <property type="entry name" value="TRANSCRIPTIONAL REGULATOR-RELATED"/>
    <property type="match status" value="1"/>
</dbReference>
<keyword evidence="1" id="KW-0678">Repressor</keyword>
<feature type="domain" description="HTH araC/xylS-type" evidence="6">
    <location>
        <begin position="172"/>
        <end position="269"/>
    </location>
</feature>
<dbReference type="EMBL" id="AP017655">
    <property type="protein sequence ID" value="BAV64370.1"/>
    <property type="molecule type" value="Genomic_DNA"/>
</dbReference>
<evidence type="ECO:0000313" key="7">
    <source>
        <dbReference type="EMBL" id="BAV64370.1"/>
    </source>
</evidence>
<keyword evidence="5" id="KW-0804">Transcription</keyword>
<gene>
    <name evidence="7" type="ORF">SCLO_1013300</name>
</gene>
<keyword evidence="2" id="KW-0805">Transcription regulation</keyword>
<evidence type="ECO:0000256" key="1">
    <source>
        <dbReference type="ARBA" id="ARBA00022491"/>
    </source>
</evidence>
<dbReference type="FunFam" id="1.10.10.60:FF:000132">
    <property type="entry name" value="AraC family transcriptional regulator"/>
    <property type="match status" value="1"/>
</dbReference>
<name>A0A1E1F1K1_9SPHN</name>
<proteinExistence type="predicted"/>
<dbReference type="SMART" id="SM00342">
    <property type="entry name" value="HTH_ARAC"/>
    <property type="match status" value="1"/>
</dbReference>
<evidence type="ECO:0000256" key="5">
    <source>
        <dbReference type="ARBA" id="ARBA00023163"/>
    </source>
</evidence>
<dbReference type="PROSITE" id="PS01124">
    <property type="entry name" value="HTH_ARAC_FAMILY_2"/>
    <property type="match status" value="1"/>
</dbReference>
<evidence type="ECO:0000313" key="8">
    <source>
        <dbReference type="Proteomes" id="UP000218272"/>
    </source>
</evidence>
<keyword evidence="8" id="KW-1185">Reference proteome</keyword>
<organism evidence="7 8">
    <name type="scientific">Sphingobium cloacae</name>
    <dbReference type="NCBI Taxonomy" id="120107"/>
    <lineage>
        <taxon>Bacteria</taxon>
        <taxon>Pseudomonadati</taxon>
        <taxon>Pseudomonadota</taxon>
        <taxon>Alphaproteobacteria</taxon>
        <taxon>Sphingomonadales</taxon>
        <taxon>Sphingomonadaceae</taxon>
        <taxon>Sphingobium</taxon>
    </lineage>
</organism>
<keyword evidence="4" id="KW-0010">Activator</keyword>
<dbReference type="InterPro" id="IPR018060">
    <property type="entry name" value="HTH_AraC"/>
</dbReference>
<dbReference type="PROSITE" id="PS00041">
    <property type="entry name" value="HTH_ARAC_FAMILY_1"/>
    <property type="match status" value="1"/>
</dbReference>
<dbReference type="InterPro" id="IPR011051">
    <property type="entry name" value="RmlC_Cupin_sf"/>
</dbReference>
<dbReference type="InterPro" id="IPR014710">
    <property type="entry name" value="RmlC-like_jellyroll"/>
</dbReference>
<protein>
    <submittedName>
        <fullName evidence="7">AraC family transcriptional regulator</fullName>
    </submittedName>
</protein>
<dbReference type="CDD" id="cd06124">
    <property type="entry name" value="cupin_NimR-like_N"/>
    <property type="match status" value="1"/>
</dbReference>
<dbReference type="Pfam" id="PF02311">
    <property type="entry name" value="AraC_binding"/>
    <property type="match status" value="1"/>
</dbReference>
<evidence type="ECO:0000256" key="4">
    <source>
        <dbReference type="ARBA" id="ARBA00023159"/>
    </source>
</evidence>
<dbReference type="SUPFAM" id="SSF51182">
    <property type="entry name" value="RmlC-like cupins"/>
    <property type="match status" value="1"/>
</dbReference>
<evidence type="ECO:0000256" key="2">
    <source>
        <dbReference type="ARBA" id="ARBA00023015"/>
    </source>
</evidence>
<evidence type="ECO:0000259" key="6">
    <source>
        <dbReference type="PROSITE" id="PS01124"/>
    </source>
</evidence>
<sequence length="277" mass="30756">MSFSVETDNIRRNMDSLRTYQDCERAPQPVAALASDYADGEYVDPHRHIRAQLIHTLTGVMTVTSQDGSWVVPTGRAVWMPPHEDHAIRIAGHVTMRTVFVRQDARPGFPTMCEVIEVSPLLREAIVAAVHIPLDYAAHGRDERVMELILDEIEAAPRLHLHVPMPRDARLGRICQKLIADPSMPATLEGLAVEVHVSSRTLARMFHRETGMSFGAWLRRMRLLLSLPRLAAGASILEVALEHGYDSPSAFAAMFRRTLGLSPTAYLARGTSPPSSE</sequence>
<dbReference type="GO" id="GO:0043565">
    <property type="term" value="F:sequence-specific DNA binding"/>
    <property type="evidence" value="ECO:0007669"/>
    <property type="project" value="InterPro"/>
</dbReference>
<dbReference type="PANTHER" id="PTHR11019">
    <property type="entry name" value="HTH-TYPE TRANSCRIPTIONAL REGULATOR NIMR"/>
    <property type="match status" value="1"/>
</dbReference>
<dbReference type="InterPro" id="IPR009057">
    <property type="entry name" value="Homeodomain-like_sf"/>
</dbReference>
<dbReference type="KEGG" id="sclo:SCLO_1013300"/>
<dbReference type="Gene3D" id="1.10.10.60">
    <property type="entry name" value="Homeodomain-like"/>
    <property type="match status" value="1"/>
</dbReference>
<dbReference type="Gene3D" id="2.60.120.10">
    <property type="entry name" value="Jelly Rolls"/>
    <property type="match status" value="1"/>
</dbReference>
<dbReference type="Proteomes" id="UP000218272">
    <property type="component" value="Chromosome SCLO_1"/>
</dbReference>
<dbReference type="PRINTS" id="PR00032">
    <property type="entry name" value="HTHARAC"/>
</dbReference>
<evidence type="ECO:0000256" key="3">
    <source>
        <dbReference type="ARBA" id="ARBA00023125"/>
    </source>
</evidence>
<accession>A0A1E1F1K1</accession>